<keyword evidence="2" id="KW-1185">Reference proteome</keyword>
<comment type="caution">
    <text evidence="1">The sequence shown here is derived from an EMBL/GenBank/DDBJ whole genome shotgun (WGS) entry which is preliminary data.</text>
</comment>
<dbReference type="EMBL" id="JBBKAR010000026">
    <property type="protein sequence ID" value="MEJ8303868.1"/>
    <property type="molecule type" value="Genomic_DNA"/>
</dbReference>
<accession>A0ACC6PAB0</accession>
<dbReference type="Proteomes" id="UP001380953">
    <property type="component" value="Unassembled WGS sequence"/>
</dbReference>
<gene>
    <name evidence="1" type="ORF">WKI47_08120</name>
</gene>
<organism evidence="1 2">
    <name type="scientific">Saccharibacillus sacchari</name>
    <dbReference type="NCBI Taxonomy" id="456493"/>
    <lineage>
        <taxon>Bacteria</taxon>
        <taxon>Bacillati</taxon>
        <taxon>Bacillota</taxon>
        <taxon>Bacilli</taxon>
        <taxon>Bacillales</taxon>
        <taxon>Paenibacillaceae</taxon>
        <taxon>Saccharibacillus</taxon>
    </lineage>
</organism>
<name>A0ACC6PAB0_9BACL</name>
<reference evidence="1" key="1">
    <citation type="submission" date="2024-03" db="EMBL/GenBank/DDBJ databases">
        <title>Whole genome sequecning of epiphytes from Marcgravia umbellata leaves.</title>
        <authorList>
            <person name="Kumar G."/>
            <person name="Savka M.A."/>
        </authorList>
    </citation>
    <scope>NUCLEOTIDE SEQUENCE</scope>
    <source>
        <strain evidence="1">RIT_BL5</strain>
    </source>
</reference>
<protein>
    <submittedName>
        <fullName evidence="1">Helix-turn-helix domain-containing protein</fullName>
    </submittedName>
</protein>
<evidence type="ECO:0000313" key="2">
    <source>
        <dbReference type="Proteomes" id="UP001380953"/>
    </source>
</evidence>
<evidence type="ECO:0000313" key="1">
    <source>
        <dbReference type="EMBL" id="MEJ8303868.1"/>
    </source>
</evidence>
<sequence length="245" mass="27551">MIYPLKERLNAPLEQQEARRPTGTDRRILDAAKEVFARYGFQGAKTLEIARTAGVSEKTLFQHFKNKEQLFAEAIHPTLLDILDPLVKISCEESHEGASSDNRIAAAHEEVMSTPQMPGTLKERMHAVALERVHFARENPDMLKLTLQELLIRDEYRDAVTGLWMDQLAPIISASIEAGVETGEIRDLPIPTVMRVIVPVLSAYATIRSLLAPEGDWNDEREVDLMLDILFNGLIPRKSDLTDTP</sequence>
<proteinExistence type="predicted"/>